<accession>A0AAV4R273</accession>
<sequence>MFTKIIPSKCISTFFPTFKKHDRLEGHSGIKSNIHHPATERLVALLNGIPPIENSFPSFIRPSQNGVFYRFQCDSLSFVLLPHEHATNLSGFLLFPEFPHLFSPAEHSAEFPGKTGTGKTKDYLIEKWSEKELQPIFFFYSGSLVDNALMPTF</sequence>
<dbReference type="Proteomes" id="UP001054945">
    <property type="component" value="Unassembled WGS sequence"/>
</dbReference>
<evidence type="ECO:0000313" key="1">
    <source>
        <dbReference type="EMBL" id="GIY16418.1"/>
    </source>
</evidence>
<keyword evidence="2" id="KW-1185">Reference proteome</keyword>
<protein>
    <submittedName>
        <fullName evidence="1">Uncharacterized protein</fullName>
    </submittedName>
</protein>
<dbReference type="EMBL" id="BPLR01007377">
    <property type="protein sequence ID" value="GIY16418.1"/>
    <property type="molecule type" value="Genomic_DNA"/>
</dbReference>
<proteinExistence type="predicted"/>
<evidence type="ECO:0000313" key="2">
    <source>
        <dbReference type="Proteomes" id="UP001054945"/>
    </source>
</evidence>
<organism evidence="1 2">
    <name type="scientific">Caerostris extrusa</name>
    <name type="common">Bark spider</name>
    <name type="synonym">Caerostris bankana</name>
    <dbReference type="NCBI Taxonomy" id="172846"/>
    <lineage>
        <taxon>Eukaryota</taxon>
        <taxon>Metazoa</taxon>
        <taxon>Ecdysozoa</taxon>
        <taxon>Arthropoda</taxon>
        <taxon>Chelicerata</taxon>
        <taxon>Arachnida</taxon>
        <taxon>Araneae</taxon>
        <taxon>Araneomorphae</taxon>
        <taxon>Entelegynae</taxon>
        <taxon>Araneoidea</taxon>
        <taxon>Araneidae</taxon>
        <taxon>Caerostris</taxon>
    </lineage>
</organism>
<dbReference type="AlphaFoldDB" id="A0AAV4R273"/>
<reference evidence="1 2" key="1">
    <citation type="submission" date="2021-06" db="EMBL/GenBank/DDBJ databases">
        <title>Caerostris extrusa draft genome.</title>
        <authorList>
            <person name="Kono N."/>
            <person name="Arakawa K."/>
        </authorList>
    </citation>
    <scope>NUCLEOTIDE SEQUENCE [LARGE SCALE GENOMIC DNA]</scope>
</reference>
<name>A0AAV4R273_CAEEX</name>
<comment type="caution">
    <text evidence="1">The sequence shown here is derived from an EMBL/GenBank/DDBJ whole genome shotgun (WGS) entry which is preliminary data.</text>
</comment>
<gene>
    <name evidence="1" type="ORF">CEXT_269061</name>
</gene>